<evidence type="ECO:0000313" key="10">
    <source>
        <dbReference type="EMBL" id="CDZ24182.1"/>
    </source>
</evidence>
<evidence type="ECO:0000256" key="4">
    <source>
        <dbReference type="ARBA" id="ARBA00022989"/>
    </source>
</evidence>
<evidence type="ECO:0008006" key="12">
    <source>
        <dbReference type="Google" id="ProtNLM"/>
    </source>
</evidence>
<dbReference type="Pfam" id="PF12704">
    <property type="entry name" value="MacB_PCD"/>
    <property type="match status" value="1"/>
</dbReference>
<dbReference type="STRING" id="29343.CCDG5_1065"/>
<comment type="similarity">
    <text evidence="6">Belongs to the ABC-4 integral membrane protein family.</text>
</comment>
<dbReference type="PATRIC" id="fig|29343.3.peg.1123"/>
<proteinExistence type="inferred from homology"/>
<name>A0A078KNR6_9FIRM</name>
<dbReference type="GO" id="GO:0022857">
    <property type="term" value="F:transmembrane transporter activity"/>
    <property type="evidence" value="ECO:0007669"/>
    <property type="project" value="TreeGrafter"/>
</dbReference>
<organism evidence="10 11">
    <name type="scientific">[Clostridium] cellulosi</name>
    <dbReference type="NCBI Taxonomy" id="29343"/>
    <lineage>
        <taxon>Bacteria</taxon>
        <taxon>Bacillati</taxon>
        <taxon>Bacillota</taxon>
        <taxon>Clostridia</taxon>
        <taxon>Eubacteriales</taxon>
        <taxon>Oscillospiraceae</taxon>
        <taxon>Oscillospiraceae incertae sedis</taxon>
    </lineage>
</organism>
<evidence type="ECO:0000256" key="1">
    <source>
        <dbReference type="ARBA" id="ARBA00004651"/>
    </source>
</evidence>
<feature type="transmembrane region" description="Helical" evidence="7">
    <location>
        <begin position="360"/>
        <end position="380"/>
    </location>
</feature>
<evidence type="ECO:0000256" key="3">
    <source>
        <dbReference type="ARBA" id="ARBA00022692"/>
    </source>
</evidence>
<feature type="transmembrane region" description="Helical" evidence="7">
    <location>
        <begin position="317"/>
        <end position="348"/>
    </location>
</feature>
<dbReference type="InterPro" id="IPR025857">
    <property type="entry name" value="MacB_PCD"/>
</dbReference>
<dbReference type="KEGG" id="ccel:CCDG5_1065"/>
<protein>
    <recommendedName>
        <fullName evidence="12">ABC transporter permease</fullName>
    </recommendedName>
</protein>
<keyword evidence="11" id="KW-1185">Reference proteome</keyword>
<feature type="domain" description="MacB-like periplasmic core" evidence="9">
    <location>
        <begin position="19"/>
        <end position="239"/>
    </location>
</feature>
<feature type="transmembrane region" description="Helical" evidence="7">
    <location>
        <begin position="267"/>
        <end position="296"/>
    </location>
</feature>
<evidence type="ECO:0000256" key="5">
    <source>
        <dbReference type="ARBA" id="ARBA00023136"/>
    </source>
</evidence>
<reference evidence="11" key="1">
    <citation type="submission" date="2014-07" db="EMBL/GenBank/DDBJ databases">
        <authorList>
            <person name="Wibberg D."/>
        </authorList>
    </citation>
    <scope>NUCLEOTIDE SEQUENCE [LARGE SCALE GENOMIC DNA]</scope>
    <source>
        <strain evidence="11">DG5</strain>
    </source>
</reference>
<dbReference type="InterPro" id="IPR050250">
    <property type="entry name" value="Macrolide_Exporter_MacB"/>
</dbReference>
<gene>
    <name evidence="10" type="ORF">CCDG5_1065</name>
</gene>
<feature type="domain" description="ABC3 transporter permease C-terminal" evidence="8">
    <location>
        <begin position="277"/>
        <end position="390"/>
    </location>
</feature>
<feature type="transmembrane region" description="Helical" evidence="7">
    <location>
        <begin position="20"/>
        <end position="40"/>
    </location>
</feature>
<dbReference type="PANTHER" id="PTHR30572:SF4">
    <property type="entry name" value="ABC TRANSPORTER PERMEASE YTRF"/>
    <property type="match status" value="1"/>
</dbReference>
<dbReference type="InterPro" id="IPR003838">
    <property type="entry name" value="ABC3_permease_C"/>
</dbReference>
<evidence type="ECO:0000259" key="8">
    <source>
        <dbReference type="Pfam" id="PF02687"/>
    </source>
</evidence>
<evidence type="ECO:0000259" key="9">
    <source>
        <dbReference type="Pfam" id="PF12704"/>
    </source>
</evidence>
<keyword evidence="2" id="KW-1003">Cell membrane</keyword>
<accession>A0A078KNR6</accession>
<dbReference type="GO" id="GO:0005886">
    <property type="term" value="C:plasma membrane"/>
    <property type="evidence" value="ECO:0007669"/>
    <property type="project" value="UniProtKB-SubCell"/>
</dbReference>
<evidence type="ECO:0000256" key="6">
    <source>
        <dbReference type="ARBA" id="ARBA00038076"/>
    </source>
</evidence>
<dbReference type="Proteomes" id="UP000032431">
    <property type="component" value="Chromosome I"/>
</dbReference>
<dbReference type="OrthoDB" id="9770036at2"/>
<evidence type="ECO:0000256" key="2">
    <source>
        <dbReference type="ARBA" id="ARBA00022475"/>
    </source>
</evidence>
<dbReference type="Pfam" id="PF02687">
    <property type="entry name" value="FtsX"/>
    <property type="match status" value="1"/>
</dbReference>
<dbReference type="EMBL" id="LM995447">
    <property type="protein sequence ID" value="CDZ24182.1"/>
    <property type="molecule type" value="Genomic_DNA"/>
</dbReference>
<comment type="subcellular location">
    <subcellularLocation>
        <location evidence="1">Cell membrane</location>
        <topology evidence="1">Multi-pass membrane protein</topology>
    </subcellularLocation>
</comment>
<sequence length="397" mass="43557">MHEFFICAWRNLGRKKFRSIITISGIVIGVASVIIISAIGNSAKNSVTAQLDNLGINGINISQQKENMYDTNAMLSDEDLKICKKIKGVKNAMPLIMQAGNAVLRGQQKNALLWGVDSSAEDMISLKISYGKMFSKSQVESHAKVCLIDDTFAREIYKRPNITGKEVSLFLGNEYETFKICGIVESGSSLLYNFVGEYMPTFVYLPYTTAEDLRLRDGYDQIMIKGTDNEDIENTGNSIVTALSNFHGGNTYTFSNMLKQKEHMSNILSILTLVVSAFGGISIIVAGLGIMTVLLFSINERTKEIGIKKAIGAKKIYILFEFLFEALSISIIGAVIGVLLGSTISLIISKAINLKFCLKASSIIYSIIFALLTGVVFGVYPAYKAANLKPVDALRHE</sequence>
<dbReference type="AlphaFoldDB" id="A0A078KNR6"/>
<dbReference type="HOGENOM" id="CLU_000604_8_0_9"/>
<keyword evidence="5 7" id="KW-0472">Membrane</keyword>
<dbReference type="PANTHER" id="PTHR30572">
    <property type="entry name" value="MEMBRANE COMPONENT OF TRANSPORTER-RELATED"/>
    <property type="match status" value="1"/>
</dbReference>
<keyword evidence="4 7" id="KW-1133">Transmembrane helix</keyword>
<evidence type="ECO:0000256" key="7">
    <source>
        <dbReference type="SAM" id="Phobius"/>
    </source>
</evidence>
<keyword evidence="3 7" id="KW-0812">Transmembrane</keyword>
<evidence type="ECO:0000313" key="11">
    <source>
        <dbReference type="Proteomes" id="UP000032431"/>
    </source>
</evidence>